<dbReference type="RefSeq" id="XP_022285933.1">
    <property type="nucleotide sequence ID" value="XM_022430323.1"/>
</dbReference>
<dbReference type="Proteomes" id="UP000078397">
    <property type="component" value="Unassembled WGS sequence"/>
</dbReference>
<dbReference type="GeneID" id="33937440"/>
<organism evidence="1 2">
    <name type="scientific">Pochonia chlamydosporia 170</name>
    <dbReference type="NCBI Taxonomy" id="1380566"/>
    <lineage>
        <taxon>Eukaryota</taxon>
        <taxon>Fungi</taxon>
        <taxon>Dikarya</taxon>
        <taxon>Ascomycota</taxon>
        <taxon>Pezizomycotina</taxon>
        <taxon>Sordariomycetes</taxon>
        <taxon>Hypocreomycetidae</taxon>
        <taxon>Hypocreales</taxon>
        <taxon>Clavicipitaceae</taxon>
        <taxon>Pochonia</taxon>
    </lineage>
</organism>
<dbReference type="AlphaFoldDB" id="A0A219ARW3"/>
<dbReference type="KEGG" id="pchm:VFPPC_18757"/>
<sequence length="53" mass="6129">MLSFSFPFPFFLFISSSRSPYYLSRGWRTCTPFYAAHCLRSTISKRPVPSCPS</sequence>
<evidence type="ECO:0000313" key="2">
    <source>
        <dbReference type="Proteomes" id="UP000078397"/>
    </source>
</evidence>
<keyword evidence="2" id="KW-1185">Reference proteome</keyword>
<comment type="caution">
    <text evidence="1">The sequence shown here is derived from an EMBL/GenBank/DDBJ whole genome shotgun (WGS) entry which is preliminary data.</text>
</comment>
<reference evidence="1 2" key="1">
    <citation type="journal article" date="2016" name="PLoS Pathog.">
        <title>Biosynthesis of antibiotic leucinostatins in bio-control fungus Purpureocillium lilacinum and their inhibition on phytophthora revealed by genome mining.</title>
        <authorList>
            <person name="Wang G."/>
            <person name="Liu Z."/>
            <person name="Lin R."/>
            <person name="Li E."/>
            <person name="Mao Z."/>
            <person name="Ling J."/>
            <person name="Yang Y."/>
            <person name="Yin W.B."/>
            <person name="Xie B."/>
        </authorList>
    </citation>
    <scope>NUCLEOTIDE SEQUENCE [LARGE SCALE GENOMIC DNA]</scope>
    <source>
        <strain evidence="1">170</strain>
    </source>
</reference>
<gene>
    <name evidence="1" type="ORF">VFPPC_18757</name>
</gene>
<name>A0A219ARW3_METCM</name>
<evidence type="ECO:0000313" key="1">
    <source>
        <dbReference type="EMBL" id="OWT43516.1"/>
    </source>
</evidence>
<protein>
    <submittedName>
        <fullName evidence="1">Uncharacterized protein</fullName>
    </submittedName>
</protein>
<dbReference type="EMBL" id="LSBJ02000001">
    <property type="protein sequence ID" value="OWT43516.1"/>
    <property type="molecule type" value="Genomic_DNA"/>
</dbReference>
<proteinExistence type="predicted"/>
<accession>A0A219ARW3</accession>